<protein>
    <submittedName>
        <fullName evidence="1">Aminotransferase class I/II-fold pyridoxal phosphate-dependent enzyme</fullName>
    </submittedName>
</protein>
<dbReference type="InterPro" id="IPR015424">
    <property type="entry name" value="PyrdxlP-dep_Trfase"/>
</dbReference>
<organism evidence="1 2">
    <name type="scientific">Bacteroides fragilis</name>
    <dbReference type="NCBI Taxonomy" id="817"/>
    <lineage>
        <taxon>Bacteria</taxon>
        <taxon>Pseudomonadati</taxon>
        <taxon>Bacteroidota</taxon>
        <taxon>Bacteroidia</taxon>
        <taxon>Bacteroidales</taxon>
        <taxon>Bacteroidaceae</taxon>
        <taxon>Bacteroides</taxon>
    </lineage>
</organism>
<dbReference type="Gene3D" id="3.40.640.10">
    <property type="entry name" value="Type I PLP-dependent aspartate aminotransferase-like (Major domain)"/>
    <property type="match status" value="1"/>
</dbReference>
<dbReference type="AlphaFoldDB" id="A0A6L3GLW1"/>
<evidence type="ECO:0000313" key="1">
    <source>
        <dbReference type="EMBL" id="KAA4745481.1"/>
    </source>
</evidence>
<comment type="caution">
    <text evidence="1">The sequence shown here is derived from an EMBL/GenBank/DDBJ whole genome shotgun (WGS) entry which is preliminary data.</text>
</comment>
<feature type="non-terminal residue" evidence="1">
    <location>
        <position position="167"/>
    </location>
</feature>
<accession>A0A6L3GLW1</accession>
<dbReference type="InterPro" id="IPR000653">
    <property type="entry name" value="DegT/StrS_aminotransferase"/>
</dbReference>
<dbReference type="GO" id="GO:0008483">
    <property type="term" value="F:transaminase activity"/>
    <property type="evidence" value="ECO:0007669"/>
    <property type="project" value="UniProtKB-KW"/>
</dbReference>
<dbReference type="Proteomes" id="UP000479773">
    <property type="component" value="Unassembled WGS sequence"/>
</dbReference>
<dbReference type="SUPFAM" id="SSF53383">
    <property type="entry name" value="PLP-dependent transferases"/>
    <property type="match status" value="1"/>
</dbReference>
<dbReference type="Pfam" id="PF01041">
    <property type="entry name" value="DegT_DnrJ_EryC1"/>
    <property type="match status" value="1"/>
</dbReference>
<gene>
    <name evidence="1" type="ORF">F3B44_24805</name>
</gene>
<dbReference type="EMBL" id="VWEQ01000103">
    <property type="protein sequence ID" value="KAA4745481.1"/>
    <property type="molecule type" value="Genomic_DNA"/>
</dbReference>
<name>A0A6L3GLW1_BACFG</name>
<dbReference type="PANTHER" id="PTHR30244">
    <property type="entry name" value="TRANSAMINASE"/>
    <property type="match status" value="1"/>
</dbReference>
<dbReference type="PANTHER" id="PTHR30244:SF42">
    <property type="entry name" value="UDP-2-ACETAMIDO-2-DEOXY-3-OXO-D-GLUCURONATE AMINOTRANSFERASE"/>
    <property type="match status" value="1"/>
</dbReference>
<dbReference type="GO" id="GO:0030170">
    <property type="term" value="F:pyridoxal phosphate binding"/>
    <property type="evidence" value="ECO:0007669"/>
    <property type="project" value="TreeGrafter"/>
</dbReference>
<reference evidence="1 2" key="1">
    <citation type="journal article" date="2019" name="Nat. Med.">
        <title>A library of human gut bacterial isolates paired with longitudinal multiomics data enables mechanistic microbiome research.</title>
        <authorList>
            <person name="Poyet M."/>
            <person name="Groussin M."/>
            <person name="Gibbons S.M."/>
            <person name="Avila-Pacheco J."/>
            <person name="Jiang X."/>
            <person name="Kearney S.M."/>
            <person name="Perrotta A.R."/>
            <person name="Berdy B."/>
            <person name="Zhao S."/>
            <person name="Lieberman T.D."/>
            <person name="Swanson P.K."/>
            <person name="Smith M."/>
            <person name="Roesemann S."/>
            <person name="Alexander J.E."/>
            <person name="Rich S.A."/>
            <person name="Livny J."/>
            <person name="Vlamakis H."/>
            <person name="Clish C."/>
            <person name="Bullock K."/>
            <person name="Deik A."/>
            <person name="Scott J."/>
            <person name="Pierce K.A."/>
            <person name="Xavier R.J."/>
            <person name="Alm E.J."/>
        </authorList>
    </citation>
    <scope>NUCLEOTIDE SEQUENCE [LARGE SCALE GENOMIC DNA]</scope>
    <source>
        <strain evidence="1 2">BIOML-A106</strain>
    </source>
</reference>
<dbReference type="GO" id="GO:0000271">
    <property type="term" value="P:polysaccharide biosynthetic process"/>
    <property type="evidence" value="ECO:0007669"/>
    <property type="project" value="TreeGrafter"/>
</dbReference>
<keyword evidence="1" id="KW-0808">Transferase</keyword>
<evidence type="ECO:0000313" key="2">
    <source>
        <dbReference type="Proteomes" id="UP000479773"/>
    </source>
</evidence>
<keyword evidence="1" id="KW-0032">Aminotransferase</keyword>
<proteinExistence type="predicted"/>
<sequence length="167" mass="18135">MKLQMVDLHGQYLNIKPEVDAGIRQVIETSAFINGPQVKEFAENLKAYMGSKYVITCGNGTDALQIALMALDLKPGDEVIVPAFTYVASAEVIGLLGLIPVMVDVDYATFNVTVSNLEKALSPKTKAIIPVHLFGQSCDMEPIMQFAKQHGIYVIEDNAQAIGAVYT</sequence>
<dbReference type="InterPro" id="IPR015421">
    <property type="entry name" value="PyrdxlP-dep_Trfase_major"/>
</dbReference>